<gene>
    <name evidence="1" type="ORF">Nans01_12910</name>
</gene>
<accession>A0A9W6UID3</accession>
<dbReference type="Proteomes" id="UP001165092">
    <property type="component" value="Unassembled WGS sequence"/>
</dbReference>
<reference evidence="1" key="1">
    <citation type="submission" date="2023-02" db="EMBL/GenBank/DDBJ databases">
        <title>Nocardiopsis ansamitocini NBRC 112285.</title>
        <authorList>
            <person name="Ichikawa N."/>
            <person name="Sato H."/>
            <person name="Tonouchi N."/>
        </authorList>
    </citation>
    <scope>NUCLEOTIDE SEQUENCE</scope>
    <source>
        <strain evidence="1">NBRC 112285</strain>
    </source>
</reference>
<keyword evidence="2" id="KW-1185">Reference proteome</keyword>
<dbReference type="EMBL" id="BSQG01000001">
    <property type="protein sequence ID" value="GLU46940.1"/>
    <property type="molecule type" value="Genomic_DNA"/>
</dbReference>
<sequence length="98" mass="9749">MEGFADDVASSNGSASGIGTATAAALGAAPGSRRKHPGHRARGCVRDRFHAAPQGPVPPGVAGFLPVYSSGDCCATPGSPWGTVNLVRVDTGAFSLLT</sequence>
<name>A0A9W6UID3_9ACTN</name>
<organism evidence="1 2">
    <name type="scientific">Nocardiopsis ansamitocini</name>
    <dbReference type="NCBI Taxonomy" id="1670832"/>
    <lineage>
        <taxon>Bacteria</taxon>
        <taxon>Bacillati</taxon>
        <taxon>Actinomycetota</taxon>
        <taxon>Actinomycetes</taxon>
        <taxon>Streptosporangiales</taxon>
        <taxon>Nocardiopsidaceae</taxon>
        <taxon>Nocardiopsis</taxon>
    </lineage>
</organism>
<dbReference type="AlphaFoldDB" id="A0A9W6UID3"/>
<evidence type="ECO:0000313" key="1">
    <source>
        <dbReference type="EMBL" id="GLU46940.1"/>
    </source>
</evidence>
<comment type="caution">
    <text evidence="1">The sequence shown here is derived from an EMBL/GenBank/DDBJ whole genome shotgun (WGS) entry which is preliminary data.</text>
</comment>
<proteinExistence type="predicted"/>
<protein>
    <submittedName>
        <fullName evidence="1">Uncharacterized protein</fullName>
    </submittedName>
</protein>
<evidence type="ECO:0000313" key="2">
    <source>
        <dbReference type="Proteomes" id="UP001165092"/>
    </source>
</evidence>